<keyword evidence="11" id="KW-1185">Reference proteome</keyword>
<evidence type="ECO:0000256" key="4">
    <source>
        <dbReference type="ARBA" id="ARBA00022960"/>
    </source>
</evidence>
<dbReference type="InterPro" id="IPR005490">
    <property type="entry name" value="LD_TPept_cat_dom"/>
</dbReference>
<keyword evidence="5 7" id="KW-0573">Peptidoglycan synthesis</keyword>
<evidence type="ECO:0000256" key="7">
    <source>
        <dbReference type="PROSITE-ProRule" id="PRU01373"/>
    </source>
</evidence>
<dbReference type="SUPFAM" id="SSF141523">
    <property type="entry name" value="L,D-transpeptidase catalytic domain-like"/>
    <property type="match status" value="1"/>
</dbReference>
<comment type="caution">
    <text evidence="10">The sequence shown here is derived from an EMBL/GenBank/DDBJ whole genome shotgun (WGS) entry which is preliminary data.</text>
</comment>
<comment type="pathway">
    <text evidence="1 7">Cell wall biogenesis; peptidoglycan biosynthesis.</text>
</comment>
<name>A0ABR8V7V7_9BACT</name>
<organism evidence="10 11">
    <name type="scientific">Phocaeicola faecium</name>
    <dbReference type="NCBI Taxonomy" id="2762213"/>
    <lineage>
        <taxon>Bacteria</taxon>
        <taxon>Pseudomonadati</taxon>
        <taxon>Bacteroidota</taxon>
        <taxon>Bacteroidia</taxon>
        <taxon>Bacteroidales</taxon>
        <taxon>Bacteroidaceae</taxon>
        <taxon>Phocaeicola</taxon>
    </lineage>
</organism>
<dbReference type="Pfam" id="PF03734">
    <property type="entry name" value="YkuD"/>
    <property type="match status" value="1"/>
</dbReference>
<gene>
    <name evidence="10" type="ORF">H9626_01265</name>
</gene>
<dbReference type="InterPro" id="IPR038063">
    <property type="entry name" value="Transpep_catalytic_dom"/>
</dbReference>
<keyword evidence="6 7" id="KW-0961">Cell wall biogenesis/degradation</keyword>
<accession>A0ABR8V7V7</accession>
<feature type="active site" description="Nucleophile" evidence="7">
    <location>
        <position position="314"/>
    </location>
</feature>
<evidence type="ECO:0000256" key="1">
    <source>
        <dbReference type="ARBA" id="ARBA00004752"/>
    </source>
</evidence>
<sequence>MRGLILWVIGMLLMAGCHNQALDETLAVGQDVEPVDTAYAEQPAEEKVLTAADITLTKELIFDRYTPEKDVYPYQDTVRSFKWDVMRQCLAFIENMQAKEDVRWGVFQNYKNRNGEAPVVREFVRNAYRRVSDTLGVERYQSVPLYLPTDTLVPERYGRDGFLVQVIEQTGGFYRVYPVTMEEEYLVPSRYVKQLSDTTAFRHVIFVDRQDQNIATVEQTGNQEWKVRSMNPATTGRHAPPYAQETPLGMFLLQEKKQRMIFLKDGSSALGGYAPYASRFTNGAYIHGVPVNVPRTAMIEYSWSLGTTPRSHMCVRNATSHAKFIFDWAPTENSLVVVIE</sequence>
<evidence type="ECO:0000313" key="11">
    <source>
        <dbReference type="Proteomes" id="UP000616346"/>
    </source>
</evidence>
<evidence type="ECO:0000256" key="5">
    <source>
        <dbReference type="ARBA" id="ARBA00022984"/>
    </source>
</evidence>
<feature type="active site" description="Proton donor/acceptor" evidence="7">
    <location>
        <position position="287"/>
    </location>
</feature>
<dbReference type="CDD" id="cd16913">
    <property type="entry name" value="YkuD_like"/>
    <property type="match status" value="1"/>
</dbReference>
<dbReference type="Proteomes" id="UP000616346">
    <property type="component" value="Unassembled WGS sequence"/>
</dbReference>
<evidence type="ECO:0000259" key="9">
    <source>
        <dbReference type="PROSITE" id="PS52029"/>
    </source>
</evidence>
<protein>
    <submittedName>
        <fullName evidence="10">L,D-transpeptidase</fullName>
    </submittedName>
</protein>
<evidence type="ECO:0000256" key="3">
    <source>
        <dbReference type="ARBA" id="ARBA00022679"/>
    </source>
</evidence>
<dbReference type="PROSITE" id="PS52029">
    <property type="entry name" value="LD_TPASE"/>
    <property type="match status" value="1"/>
</dbReference>
<proteinExistence type="inferred from homology"/>
<comment type="similarity">
    <text evidence="2">Belongs to the YkuD family.</text>
</comment>
<keyword evidence="4 7" id="KW-0133">Cell shape</keyword>
<dbReference type="EMBL" id="JACSPQ010000001">
    <property type="protein sequence ID" value="MBD8000858.1"/>
    <property type="molecule type" value="Genomic_DNA"/>
</dbReference>
<feature type="domain" description="L,D-TPase catalytic" evidence="9">
    <location>
        <begin position="203"/>
        <end position="339"/>
    </location>
</feature>
<feature type="chain" id="PRO_5047209967" evidence="8">
    <location>
        <begin position="22"/>
        <end position="340"/>
    </location>
</feature>
<dbReference type="RefSeq" id="WP_191709298.1">
    <property type="nucleotide sequence ID" value="NZ_JACSPQ010000001.1"/>
</dbReference>
<keyword evidence="3" id="KW-0808">Transferase</keyword>
<evidence type="ECO:0000256" key="6">
    <source>
        <dbReference type="ARBA" id="ARBA00023316"/>
    </source>
</evidence>
<evidence type="ECO:0000256" key="2">
    <source>
        <dbReference type="ARBA" id="ARBA00005992"/>
    </source>
</evidence>
<keyword evidence="8" id="KW-0732">Signal</keyword>
<reference evidence="10 11" key="1">
    <citation type="submission" date="2020-08" db="EMBL/GenBank/DDBJ databases">
        <title>A Genomic Blueprint of the Chicken Gut Microbiome.</title>
        <authorList>
            <person name="Gilroy R."/>
            <person name="Ravi A."/>
            <person name="Getino M."/>
            <person name="Pursley I."/>
            <person name="Horton D.L."/>
            <person name="Alikhan N.-F."/>
            <person name="Baker D."/>
            <person name="Gharbi K."/>
            <person name="Hall N."/>
            <person name="Watson M."/>
            <person name="Adriaenssens E.M."/>
            <person name="Foster-Nyarko E."/>
            <person name="Jarju S."/>
            <person name="Secka A."/>
            <person name="Antonio M."/>
            <person name="Oren A."/>
            <person name="Chaudhuri R."/>
            <person name="La Ragione R.M."/>
            <person name="Hildebrand F."/>
            <person name="Pallen M.J."/>
        </authorList>
    </citation>
    <scope>NUCLEOTIDE SEQUENCE [LARGE SCALE GENOMIC DNA]</scope>
    <source>
        <strain evidence="10 11">Sa1YUN3</strain>
    </source>
</reference>
<evidence type="ECO:0000313" key="10">
    <source>
        <dbReference type="EMBL" id="MBD8000858.1"/>
    </source>
</evidence>
<dbReference type="PROSITE" id="PS51257">
    <property type="entry name" value="PROKAR_LIPOPROTEIN"/>
    <property type="match status" value="1"/>
</dbReference>
<feature type="signal peptide" evidence="8">
    <location>
        <begin position="1"/>
        <end position="21"/>
    </location>
</feature>
<dbReference type="Gene3D" id="2.40.440.10">
    <property type="entry name" value="L,D-transpeptidase catalytic domain-like"/>
    <property type="match status" value="1"/>
</dbReference>
<evidence type="ECO:0000256" key="8">
    <source>
        <dbReference type="SAM" id="SignalP"/>
    </source>
</evidence>